<dbReference type="InterPro" id="IPR017937">
    <property type="entry name" value="Thioredoxin_CS"/>
</dbReference>
<feature type="region of interest" description="Disordered" evidence="1">
    <location>
        <begin position="1"/>
        <end position="30"/>
    </location>
</feature>
<keyword evidence="2" id="KW-1133">Transmembrane helix</keyword>
<feature type="domain" description="Thioredoxin" evidence="3">
    <location>
        <begin position="20"/>
        <end position="147"/>
    </location>
</feature>
<protein>
    <recommendedName>
        <fullName evidence="3">Thioredoxin domain-containing protein</fullName>
    </recommendedName>
</protein>
<sequence length="344" mass="38213">MTTYKTKRRGRKTVRGHRQSTSGKILPPLDVRSNNMMGELTKRIREGPITMIMVYADWCGHCHHMMPHFKEAAKSPNRSVQAVMLNETMLHNANSSINSSINRSAEPIKVDGYPSILLVDRLGNKVTEIDAVKSTPTMTRVMNESGSLAENAGITSVNGSMVKQPSVNRMSINKMSINHPSINRPMLSMVERNEPVEEFVENVIENEIISPATNIEGMRYTNIKPVTKAAKPNIKQAVGMEQSGMAARSSKQSLGDIDSFSVMTQAQDEAFPITPPTGHDLHSINDHLSENKKVGGSLYDAMARSAYVLAPTAALLATSALMMKRRHRKTHRNKHSKKRSNRRN</sequence>
<keyword evidence="2" id="KW-0472">Membrane</keyword>
<dbReference type="CDD" id="cd02961">
    <property type="entry name" value="PDI_a_family"/>
    <property type="match status" value="1"/>
</dbReference>
<feature type="transmembrane region" description="Helical" evidence="2">
    <location>
        <begin position="306"/>
        <end position="323"/>
    </location>
</feature>
<dbReference type="Gene3D" id="3.40.30.10">
    <property type="entry name" value="Glutaredoxin"/>
    <property type="match status" value="1"/>
</dbReference>
<dbReference type="AlphaFoldDB" id="A0A6C0KQZ8"/>
<evidence type="ECO:0000256" key="1">
    <source>
        <dbReference type="SAM" id="MobiDB-lite"/>
    </source>
</evidence>
<proteinExistence type="predicted"/>
<dbReference type="EMBL" id="MN740968">
    <property type="protein sequence ID" value="QHU20382.1"/>
    <property type="molecule type" value="Genomic_DNA"/>
</dbReference>
<dbReference type="Pfam" id="PF00085">
    <property type="entry name" value="Thioredoxin"/>
    <property type="match status" value="1"/>
</dbReference>
<keyword evidence="2" id="KW-0812">Transmembrane</keyword>
<feature type="region of interest" description="Disordered" evidence="1">
    <location>
        <begin position="325"/>
        <end position="344"/>
    </location>
</feature>
<evidence type="ECO:0000313" key="4">
    <source>
        <dbReference type="EMBL" id="QHU20382.1"/>
    </source>
</evidence>
<evidence type="ECO:0000256" key="2">
    <source>
        <dbReference type="SAM" id="Phobius"/>
    </source>
</evidence>
<dbReference type="InterPro" id="IPR013766">
    <property type="entry name" value="Thioredoxin_domain"/>
</dbReference>
<dbReference type="PROSITE" id="PS00194">
    <property type="entry name" value="THIOREDOXIN_1"/>
    <property type="match status" value="1"/>
</dbReference>
<evidence type="ECO:0000259" key="3">
    <source>
        <dbReference type="PROSITE" id="PS51352"/>
    </source>
</evidence>
<name>A0A6C0KQZ8_9ZZZZ</name>
<organism evidence="4">
    <name type="scientific">viral metagenome</name>
    <dbReference type="NCBI Taxonomy" id="1070528"/>
    <lineage>
        <taxon>unclassified sequences</taxon>
        <taxon>metagenomes</taxon>
        <taxon>organismal metagenomes</taxon>
    </lineage>
</organism>
<dbReference type="InterPro" id="IPR036249">
    <property type="entry name" value="Thioredoxin-like_sf"/>
</dbReference>
<reference evidence="4" key="1">
    <citation type="journal article" date="2020" name="Nature">
        <title>Giant virus diversity and host interactions through global metagenomics.</title>
        <authorList>
            <person name="Schulz F."/>
            <person name="Roux S."/>
            <person name="Paez-Espino D."/>
            <person name="Jungbluth S."/>
            <person name="Walsh D.A."/>
            <person name="Denef V.J."/>
            <person name="McMahon K.D."/>
            <person name="Konstantinidis K.T."/>
            <person name="Eloe-Fadrosh E.A."/>
            <person name="Kyrpides N.C."/>
            <person name="Woyke T."/>
        </authorList>
    </citation>
    <scope>NUCLEOTIDE SEQUENCE</scope>
    <source>
        <strain evidence="4">GVMAG-S-3300013093-109</strain>
    </source>
</reference>
<dbReference type="PROSITE" id="PS51352">
    <property type="entry name" value="THIOREDOXIN_2"/>
    <property type="match status" value="1"/>
</dbReference>
<feature type="compositionally biased region" description="Basic residues" evidence="1">
    <location>
        <begin position="1"/>
        <end position="18"/>
    </location>
</feature>
<accession>A0A6C0KQZ8</accession>
<dbReference type="SUPFAM" id="SSF52833">
    <property type="entry name" value="Thioredoxin-like"/>
    <property type="match status" value="1"/>
</dbReference>